<dbReference type="GeneID" id="5144191"/>
<dbReference type="GO" id="GO:0006935">
    <property type="term" value="P:chemotaxis"/>
    <property type="evidence" value="ECO:0007669"/>
    <property type="project" value="InterPro"/>
</dbReference>
<organism evidence="1 2">
    <name type="scientific">Methanocella arvoryzae (strain DSM 22066 / NBRC 105507 / MRE50)</name>
    <dbReference type="NCBI Taxonomy" id="351160"/>
    <lineage>
        <taxon>Archaea</taxon>
        <taxon>Methanobacteriati</taxon>
        <taxon>Methanobacteriota</taxon>
        <taxon>Stenosarchaea group</taxon>
        <taxon>Methanomicrobia</taxon>
        <taxon>Methanocellales</taxon>
        <taxon>Methanocellaceae</taxon>
        <taxon>Methanocella</taxon>
    </lineage>
</organism>
<evidence type="ECO:0000313" key="1">
    <source>
        <dbReference type="EMBL" id="CAJ35498.1"/>
    </source>
</evidence>
<name>Q0W7Z5_METAR</name>
<dbReference type="STRING" id="351160.LRC568"/>
<sequence>MENETVLAKTNVDFMFPPKPEGPFDERAWVKNGLLTITNLNFKLSTATATQAIPLKGLEDVDMRMAGERHILVMTRYDEGKFKSYALSASPHALETLRKFLIQFISDAFKTSIYYISPASRGGVVLTNVAWDKGLLLATQKSIWFISKDKQVRVGLDSITKIKREARKMGGKDRYVLSIDYFEKNESLSSIVLCPDNTMDLLERYLTDLMEKYNSLGEDQKLTDIEGQVATLIYSGVDSNTIQSMLNIDNKTMDQYYDNLLKLGMANVVRVRRELELTPKGVKFVTDMMSNFTTEKK</sequence>
<dbReference type="InterPro" id="IPR007381">
    <property type="entry name" value="CheF1/F2"/>
</dbReference>
<reference evidence="1 2" key="1">
    <citation type="journal article" date="2006" name="Science">
        <title>Genome of rice cluster I archaea -- the key methane producers in the rice rhizosphere.</title>
        <authorList>
            <person name="Erkel C."/>
            <person name="Kube M."/>
            <person name="Reinhardt R."/>
            <person name="Liesack W."/>
        </authorList>
    </citation>
    <scope>NUCLEOTIDE SEQUENCE [LARGE SCALE GENOMIC DNA]</scope>
    <source>
        <strain evidence="2">DSM 22066 / NBRC 105507 / MRE50</strain>
    </source>
</reference>
<dbReference type="EMBL" id="AM114193">
    <property type="protein sequence ID" value="CAJ35498.1"/>
    <property type="molecule type" value="Genomic_DNA"/>
</dbReference>
<dbReference type="RefSeq" id="WP_012036996.1">
    <property type="nucleotide sequence ID" value="NC_009464.1"/>
</dbReference>
<protein>
    <recommendedName>
        <fullName evidence="3">Chemotaxis signal transduction system protein F from archaea</fullName>
    </recommendedName>
</protein>
<dbReference type="PIRSF" id="PIRSF026802">
    <property type="entry name" value="UCP026802"/>
    <property type="match status" value="1"/>
</dbReference>
<evidence type="ECO:0008006" key="3">
    <source>
        <dbReference type="Google" id="ProtNLM"/>
    </source>
</evidence>
<dbReference type="OrthoDB" id="227825at2157"/>
<accession>Q0W7Z5</accession>
<dbReference type="PANTHER" id="PTHR42201:SF1">
    <property type="entry name" value="TAXIS PROTEIN"/>
    <property type="match status" value="1"/>
</dbReference>
<dbReference type="Pfam" id="PF04283">
    <property type="entry name" value="CheF-arch"/>
    <property type="match status" value="1"/>
</dbReference>
<keyword evidence="2" id="KW-1185">Reference proteome</keyword>
<gene>
    <name evidence="1" type="ORF">LRC568</name>
</gene>
<proteinExistence type="predicted"/>
<evidence type="ECO:0000313" key="2">
    <source>
        <dbReference type="Proteomes" id="UP000000663"/>
    </source>
</evidence>
<dbReference type="KEGG" id="rci:LRC568"/>
<dbReference type="Proteomes" id="UP000000663">
    <property type="component" value="Chromosome"/>
</dbReference>
<dbReference type="eggNOG" id="arCOG02394">
    <property type="taxonomic scope" value="Archaea"/>
</dbReference>
<dbReference type="PANTHER" id="PTHR42201">
    <property type="entry name" value="TAXIS PROTEIN"/>
    <property type="match status" value="1"/>
</dbReference>
<dbReference type="AlphaFoldDB" id="Q0W7Z5"/>